<reference evidence="2 4" key="1">
    <citation type="submission" date="2024-02" db="EMBL/GenBank/DDBJ databases">
        <authorList>
            <person name="Chen Y."/>
            <person name="Shah S."/>
            <person name="Dougan E. K."/>
            <person name="Thang M."/>
            <person name="Chan C."/>
        </authorList>
    </citation>
    <scope>NUCLEOTIDE SEQUENCE [LARGE SCALE GENOMIC DNA]</scope>
</reference>
<proteinExistence type="predicted"/>
<dbReference type="EMBL" id="CAXAMN010021607">
    <property type="protein sequence ID" value="CAK9061406.1"/>
    <property type="molecule type" value="Genomic_DNA"/>
</dbReference>
<protein>
    <recommendedName>
        <fullName evidence="1">Cyclic nucleotide-binding domain-containing protein</fullName>
    </recommendedName>
</protein>
<comment type="caution">
    <text evidence="2">The sequence shown here is derived from an EMBL/GenBank/DDBJ whole genome shotgun (WGS) entry which is preliminary data.</text>
</comment>
<dbReference type="CDD" id="cd00038">
    <property type="entry name" value="CAP_ED"/>
    <property type="match status" value="1"/>
</dbReference>
<evidence type="ECO:0000313" key="3">
    <source>
        <dbReference type="EMBL" id="CAK9061406.1"/>
    </source>
</evidence>
<feature type="domain" description="Cyclic nucleotide-binding" evidence="1">
    <location>
        <begin position="81"/>
        <end position="112"/>
    </location>
</feature>
<organism evidence="2 4">
    <name type="scientific">Durusdinium trenchii</name>
    <dbReference type="NCBI Taxonomy" id="1381693"/>
    <lineage>
        <taxon>Eukaryota</taxon>
        <taxon>Sar</taxon>
        <taxon>Alveolata</taxon>
        <taxon>Dinophyceae</taxon>
        <taxon>Suessiales</taxon>
        <taxon>Symbiodiniaceae</taxon>
        <taxon>Durusdinium</taxon>
    </lineage>
</organism>
<dbReference type="EMBL" id="CAXAMN010021596">
    <property type="protein sequence ID" value="CAK9061268.1"/>
    <property type="molecule type" value="Genomic_DNA"/>
</dbReference>
<dbReference type="InterPro" id="IPR018490">
    <property type="entry name" value="cNMP-bd_dom_sf"/>
</dbReference>
<dbReference type="Pfam" id="PF00027">
    <property type="entry name" value="cNMP_binding"/>
    <property type="match status" value="1"/>
</dbReference>
<gene>
    <name evidence="2" type="ORF">CCMP2556_LOCUS30135</name>
    <name evidence="3" type="ORF">CCMP2556_LOCUS30185</name>
</gene>
<dbReference type="Gene3D" id="2.60.120.10">
    <property type="entry name" value="Jelly Rolls"/>
    <property type="match status" value="1"/>
</dbReference>
<dbReference type="PROSITE" id="PS50042">
    <property type="entry name" value="CNMP_BINDING_3"/>
    <property type="match status" value="1"/>
</dbReference>
<dbReference type="Proteomes" id="UP001642484">
    <property type="component" value="Unassembled WGS sequence"/>
</dbReference>
<sequence length="227" mass="26544">MSWLAGEFMTLPAAAFKIAKERLLQFRTAKKRFLDKHVPGLKDCPEPGPNDPPHPSFFFNRLRVHQEYFFLKQGERDLRALYVIYRGNVELRQEKESGSAVCQKLLPGSMFGSWIHSAVEPLSAVAATTCEVWYVKASDMRYLPQHLLKTIQHHLSIEYAKLLKAVYVERAFGWDKPLHLPETPRDFEQDDPQRWAEQIVREVQDQEMRTQFFAATIGQDLINRKWR</sequence>
<dbReference type="SUPFAM" id="SSF51206">
    <property type="entry name" value="cAMP-binding domain-like"/>
    <property type="match status" value="1"/>
</dbReference>
<dbReference type="InterPro" id="IPR014710">
    <property type="entry name" value="RmlC-like_jellyroll"/>
</dbReference>
<keyword evidence="4" id="KW-1185">Reference proteome</keyword>
<name>A0ABP0NCT3_9DINO</name>
<dbReference type="InterPro" id="IPR000595">
    <property type="entry name" value="cNMP-bd_dom"/>
</dbReference>
<evidence type="ECO:0000313" key="4">
    <source>
        <dbReference type="Proteomes" id="UP001642484"/>
    </source>
</evidence>
<evidence type="ECO:0000259" key="1">
    <source>
        <dbReference type="PROSITE" id="PS50042"/>
    </source>
</evidence>
<accession>A0ABP0NCT3</accession>
<evidence type="ECO:0000313" key="2">
    <source>
        <dbReference type="EMBL" id="CAK9061268.1"/>
    </source>
</evidence>